<accession>A0A6J4UX69</accession>
<proteinExistence type="predicted"/>
<sequence>CPIPSRCVTGTMTAASSRSCRICPAARPTGRCPRSRRGKRRGRRSGGWKRRGPN</sequence>
<feature type="non-terminal residue" evidence="2">
    <location>
        <position position="1"/>
    </location>
</feature>
<dbReference type="AlphaFoldDB" id="A0A6J4UX69"/>
<name>A0A6J4UX69_9BACT</name>
<dbReference type="EMBL" id="CADCWL010000075">
    <property type="protein sequence ID" value="CAA9560861.1"/>
    <property type="molecule type" value="Genomic_DNA"/>
</dbReference>
<organism evidence="2">
    <name type="scientific">uncultured Thermomicrobiales bacterium</name>
    <dbReference type="NCBI Taxonomy" id="1645740"/>
    <lineage>
        <taxon>Bacteria</taxon>
        <taxon>Pseudomonadati</taxon>
        <taxon>Thermomicrobiota</taxon>
        <taxon>Thermomicrobia</taxon>
        <taxon>Thermomicrobiales</taxon>
        <taxon>environmental samples</taxon>
    </lineage>
</organism>
<gene>
    <name evidence="2" type="ORF">AVDCRST_MAG19-1782</name>
</gene>
<protein>
    <submittedName>
        <fullName evidence="2">Uncharacterized protein</fullName>
    </submittedName>
</protein>
<evidence type="ECO:0000256" key="1">
    <source>
        <dbReference type="SAM" id="MobiDB-lite"/>
    </source>
</evidence>
<evidence type="ECO:0000313" key="2">
    <source>
        <dbReference type="EMBL" id="CAA9560861.1"/>
    </source>
</evidence>
<feature type="region of interest" description="Disordered" evidence="1">
    <location>
        <begin position="27"/>
        <end position="54"/>
    </location>
</feature>
<feature type="non-terminal residue" evidence="2">
    <location>
        <position position="54"/>
    </location>
</feature>
<feature type="compositionally biased region" description="Basic residues" evidence="1">
    <location>
        <begin position="33"/>
        <end position="54"/>
    </location>
</feature>
<reference evidence="2" key="1">
    <citation type="submission" date="2020-02" db="EMBL/GenBank/DDBJ databases">
        <authorList>
            <person name="Meier V. D."/>
        </authorList>
    </citation>
    <scope>NUCLEOTIDE SEQUENCE</scope>
    <source>
        <strain evidence="2">AVDCRST_MAG19</strain>
    </source>
</reference>